<reference evidence="1" key="1">
    <citation type="submission" date="2023-07" db="EMBL/GenBank/DDBJ databases">
        <title>draft genome sequence of fig (Ficus carica).</title>
        <authorList>
            <person name="Takahashi T."/>
            <person name="Nishimura K."/>
        </authorList>
    </citation>
    <scope>NUCLEOTIDE SEQUENCE</scope>
</reference>
<evidence type="ECO:0000313" key="1">
    <source>
        <dbReference type="EMBL" id="GMN55445.1"/>
    </source>
</evidence>
<proteinExistence type="predicted"/>
<evidence type="ECO:0000313" key="2">
    <source>
        <dbReference type="Proteomes" id="UP001187192"/>
    </source>
</evidence>
<accession>A0AA88AMQ3</accession>
<dbReference type="EMBL" id="BTGU01000057">
    <property type="protein sequence ID" value="GMN55445.1"/>
    <property type="molecule type" value="Genomic_DNA"/>
</dbReference>
<dbReference type="Proteomes" id="UP001187192">
    <property type="component" value="Unassembled WGS sequence"/>
</dbReference>
<keyword evidence="2" id="KW-1185">Reference proteome</keyword>
<gene>
    <name evidence="1" type="ORF">TIFTF001_024565</name>
</gene>
<comment type="caution">
    <text evidence="1">The sequence shown here is derived from an EMBL/GenBank/DDBJ whole genome shotgun (WGS) entry which is preliminary data.</text>
</comment>
<sequence>MASPRPGLVTLEPHKDGEKVAVALYNIKQIAKTPFITYKLAIQPGSIEGRMAEALSVTVISSYKEKGLVTLEPHNNGEKVTAALYNIKQIAKTLFITYKLGIQLGSIEGRMAEALSVTVISSYKEKGDNNVGLNVLKGSC</sequence>
<protein>
    <submittedName>
        <fullName evidence="1">Uncharacterized protein</fullName>
    </submittedName>
</protein>
<dbReference type="AlphaFoldDB" id="A0AA88AMQ3"/>
<name>A0AA88AMQ3_FICCA</name>
<organism evidence="1 2">
    <name type="scientific">Ficus carica</name>
    <name type="common">Common fig</name>
    <dbReference type="NCBI Taxonomy" id="3494"/>
    <lineage>
        <taxon>Eukaryota</taxon>
        <taxon>Viridiplantae</taxon>
        <taxon>Streptophyta</taxon>
        <taxon>Embryophyta</taxon>
        <taxon>Tracheophyta</taxon>
        <taxon>Spermatophyta</taxon>
        <taxon>Magnoliopsida</taxon>
        <taxon>eudicotyledons</taxon>
        <taxon>Gunneridae</taxon>
        <taxon>Pentapetalae</taxon>
        <taxon>rosids</taxon>
        <taxon>fabids</taxon>
        <taxon>Rosales</taxon>
        <taxon>Moraceae</taxon>
        <taxon>Ficeae</taxon>
        <taxon>Ficus</taxon>
    </lineage>
</organism>